<accession>A0A8W8JE17</accession>
<feature type="compositionally biased region" description="Basic and acidic residues" evidence="1">
    <location>
        <begin position="25"/>
        <end position="43"/>
    </location>
</feature>
<proteinExistence type="predicted"/>
<sequence>MASQTPAKQNGSNASKKKRSWFWKGKKDNEQKNKKSTDGKNSEDAFYEQRTQTFVVNYNKEAASFGASSSVGHDADGQNVNTDVTEAETLLQNILDDIYTYVNRQRSELNYRIAVEEANAMAVTLVEFLQYSFPLFFEYPEERPNGMMEWLNRSQIENTKRNIISQTIPSPHCECSLLCRNIRLVTRHFDKEIRAKLENLYAERFIMELTVPVAVCALVEDLLFYNAEERQQRLLKADQEKEERRWWRRILRFFRTNRIQGNCWLLNRIRRMLRRR</sequence>
<dbReference type="OrthoDB" id="10575277at2759"/>
<name>A0A8W8JE17_MAGGI</name>
<reference evidence="2" key="1">
    <citation type="submission" date="2022-08" db="UniProtKB">
        <authorList>
            <consortium name="EnsemblMetazoa"/>
        </authorList>
    </citation>
    <scope>IDENTIFICATION</scope>
    <source>
        <strain evidence="2">05x7-T-G4-1.051#20</strain>
    </source>
</reference>
<evidence type="ECO:0000313" key="3">
    <source>
        <dbReference type="Proteomes" id="UP000005408"/>
    </source>
</evidence>
<organism evidence="2 3">
    <name type="scientific">Magallana gigas</name>
    <name type="common">Pacific oyster</name>
    <name type="synonym">Crassostrea gigas</name>
    <dbReference type="NCBI Taxonomy" id="29159"/>
    <lineage>
        <taxon>Eukaryota</taxon>
        <taxon>Metazoa</taxon>
        <taxon>Spiralia</taxon>
        <taxon>Lophotrochozoa</taxon>
        <taxon>Mollusca</taxon>
        <taxon>Bivalvia</taxon>
        <taxon>Autobranchia</taxon>
        <taxon>Pteriomorphia</taxon>
        <taxon>Ostreida</taxon>
        <taxon>Ostreoidea</taxon>
        <taxon>Ostreidae</taxon>
        <taxon>Magallana</taxon>
    </lineage>
</organism>
<feature type="compositionally biased region" description="Polar residues" evidence="1">
    <location>
        <begin position="1"/>
        <end position="14"/>
    </location>
</feature>
<dbReference type="Proteomes" id="UP000005408">
    <property type="component" value="Unassembled WGS sequence"/>
</dbReference>
<evidence type="ECO:0000256" key="1">
    <source>
        <dbReference type="SAM" id="MobiDB-lite"/>
    </source>
</evidence>
<protein>
    <submittedName>
        <fullName evidence="2">Uncharacterized protein</fullName>
    </submittedName>
</protein>
<evidence type="ECO:0000313" key="2">
    <source>
        <dbReference type="EnsemblMetazoa" id="G18756.1:cds"/>
    </source>
</evidence>
<feature type="region of interest" description="Disordered" evidence="1">
    <location>
        <begin position="1"/>
        <end position="44"/>
    </location>
</feature>
<dbReference type="EnsemblMetazoa" id="G18756.1">
    <property type="protein sequence ID" value="G18756.1:cds"/>
    <property type="gene ID" value="G18756"/>
</dbReference>
<keyword evidence="3" id="KW-1185">Reference proteome</keyword>
<dbReference type="AlphaFoldDB" id="A0A8W8JE17"/>